<proteinExistence type="inferred from homology"/>
<dbReference type="SMART" id="SM01274">
    <property type="entry name" value="malic"/>
    <property type="match status" value="1"/>
</dbReference>
<feature type="binding site" evidence="9">
    <location>
        <position position="164"/>
    </location>
    <ligand>
        <name>a divalent metal cation</name>
        <dbReference type="ChEBI" id="CHEBI:60240"/>
    </ligand>
</feature>
<gene>
    <name evidence="12" type="ORF">FZC37_02520</name>
</gene>
<comment type="similarity">
    <text evidence="2">In the N-terminal section; belongs to the malic enzymes family.</text>
</comment>
<dbReference type="GO" id="GO:0046872">
    <property type="term" value="F:metal ion binding"/>
    <property type="evidence" value="ECO:0007669"/>
    <property type="project" value="UniProtKB-KW"/>
</dbReference>
<protein>
    <submittedName>
        <fullName evidence="12">Malate dehydrogenase</fullName>
    </submittedName>
</protein>
<dbReference type="OrthoDB" id="9805787at2"/>
<evidence type="ECO:0000313" key="13">
    <source>
        <dbReference type="Proteomes" id="UP000323844"/>
    </source>
</evidence>
<evidence type="ECO:0000259" key="11">
    <source>
        <dbReference type="SMART" id="SM01274"/>
    </source>
</evidence>
<dbReference type="InterPro" id="IPR001891">
    <property type="entry name" value="Malic_OxRdtase"/>
</dbReference>
<evidence type="ECO:0000259" key="10">
    <source>
        <dbReference type="SMART" id="SM00919"/>
    </source>
</evidence>
<evidence type="ECO:0000256" key="2">
    <source>
        <dbReference type="ARBA" id="ARBA00007686"/>
    </source>
</evidence>
<dbReference type="InterPro" id="IPR037062">
    <property type="entry name" value="Malic_N_dom_sf"/>
</dbReference>
<dbReference type="InterPro" id="IPR046346">
    <property type="entry name" value="Aminoacid_DH-like_N_sf"/>
</dbReference>
<keyword evidence="5 9" id="KW-0479">Metal-binding</keyword>
<evidence type="ECO:0000256" key="1">
    <source>
        <dbReference type="ARBA" id="ARBA00001936"/>
    </source>
</evidence>
<dbReference type="Proteomes" id="UP000323844">
    <property type="component" value="Chromosome"/>
</dbReference>
<feature type="binding site" evidence="8">
    <location>
        <position position="319"/>
    </location>
    <ligand>
        <name>(S)-malate</name>
        <dbReference type="ChEBI" id="CHEBI:15589"/>
    </ligand>
</feature>
<evidence type="ECO:0000256" key="6">
    <source>
        <dbReference type="ARBA" id="ARBA00023002"/>
    </source>
</evidence>
<dbReference type="SUPFAM" id="SSF53223">
    <property type="entry name" value="Aminoacid dehydrogenase-like, N-terminal domain"/>
    <property type="match status" value="1"/>
</dbReference>
<reference evidence="12 13" key="1">
    <citation type="submission" date="2019-08" db="EMBL/GenBank/DDBJ databases">
        <title>Highly reduced genomes of protist endosymbionts show evolutionary convergence.</title>
        <authorList>
            <person name="George E."/>
            <person name="Husnik F."/>
            <person name="Tashyreva D."/>
            <person name="Prokopchuk G."/>
            <person name="Horak A."/>
            <person name="Kwong W.K."/>
            <person name="Lukes J."/>
            <person name="Keeling P.J."/>
        </authorList>
    </citation>
    <scope>NUCLEOTIDE SEQUENCE [LARGE SCALE GENOMIC DNA]</scope>
    <source>
        <strain evidence="12">1621</strain>
    </source>
</reference>
<dbReference type="PANTHER" id="PTHR43237">
    <property type="entry name" value="NADP-DEPENDENT MALIC ENZYME"/>
    <property type="match status" value="1"/>
</dbReference>
<evidence type="ECO:0000313" key="12">
    <source>
        <dbReference type="EMBL" id="QEK39786.1"/>
    </source>
</evidence>
<sequence>MNDSDVLKEKSLQYHSSSPKGKIAVSVTKPCSTKQDLSLAYSPGVAFPCMSIKEDAENAYLYTAKGNTVAIVTNGSAVLGLGNIGALASKPVMEGKAALFKKFANIDAYDIEVNTSNVDDFVKTVSLISTGWGGINLEDIRAPECFIIEERLKQEVDIPVFHDDQHGTAIVVLAGLINALDIQGKSLESAKIVINGAGAAGIACADLLVKAGVSKSNLIICDSKGVIHSDRQDLNFWKARYAIDTKKRFLSEAVLDSDVFIGLSVKGVLTTKMVLSMQKKPIIFALANPDPEILPEVVKSVLPDAIISTGRSDYPNQINNVLCFPFLFRGVLDARAKDITDAMKIAAAYAISGLARNPISSDIIYGPDHIIPSVFDTRLIESVSSAVAQAAAQ</sequence>
<evidence type="ECO:0000256" key="9">
    <source>
        <dbReference type="PIRSR" id="PIRSR000106-3"/>
    </source>
</evidence>
<feature type="domain" description="Malic enzyme NAD-binding" evidence="10">
    <location>
        <begin position="165"/>
        <end position="392"/>
    </location>
</feature>
<dbReference type="PIRSF" id="PIRSF000106">
    <property type="entry name" value="ME"/>
    <property type="match status" value="1"/>
</dbReference>
<comment type="similarity">
    <text evidence="3">In the C-terminal section; belongs to the phosphate acetyltransferase and butyryltransferase family.</text>
</comment>
<dbReference type="GO" id="GO:0051287">
    <property type="term" value="F:NAD binding"/>
    <property type="evidence" value="ECO:0007669"/>
    <property type="project" value="InterPro"/>
</dbReference>
<dbReference type="Pfam" id="PF03949">
    <property type="entry name" value="Malic_M"/>
    <property type="match status" value="1"/>
</dbReference>
<dbReference type="InterPro" id="IPR036291">
    <property type="entry name" value="NAD(P)-bd_dom_sf"/>
</dbReference>
<organism evidence="12 13">
    <name type="scientific">Candidatus Sneabacter namystus</name>
    <dbReference type="NCBI Taxonomy" id="2601646"/>
    <lineage>
        <taxon>Bacteria</taxon>
        <taxon>Pseudomonadati</taxon>
        <taxon>Pseudomonadota</taxon>
        <taxon>Alphaproteobacteria</taxon>
        <taxon>Rickettsiales</taxon>
        <taxon>Rickettsiaceae</taxon>
        <taxon>Rickettsieae</taxon>
        <taxon>Candidatus Sneabacter</taxon>
    </lineage>
</organism>
<dbReference type="PROSITE" id="PS00331">
    <property type="entry name" value="MALIC_ENZYMES"/>
    <property type="match status" value="1"/>
</dbReference>
<feature type="active site" description="Proton donor" evidence="7">
    <location>
        <position position="41"/>
    </location>
</feature>
<feature type="active site" description="Proton acceptor" evidence="7">
    <location>
        <position position="96"/>
    </location>
</feature>
<dbReference type="EMBL" id="CP043312">
    <property type="protein sequence ID" value="QEK39786.1"/>
    <property type="molecule type" value="Genomic_DNA"/>
</dbReference>
<dbReference type="RefSeq" id="WP_148952147.1">
    <property type="nucleotide sequence ID" value="NZ_CP043312.1"/>
</dbReference>
<feature type="domain" description="Malic enzyme N-terminal" evidence="11">
    <location>
        <begin position="20"/>
        <end position="153"/>
    </location>
</feature>
<evidence type="ECO:0000256" key="3">
    <source>
        <dbReference type="ARBA" id="ARBA00008756"/>
    </source>
</evidence>
<comment type="cofactor">
    <cofactor evidence="9">
        <name>Mg(2+)</name>
        <dbReference type="ChEBI" id="CHEBI:18420"/>
    </cofactor>
    <cofactor evidence="9">
        <name>Mn(2+)</name>
        <dbReference type="ChEBI" id="CHEBI:29035"/>
    </cofactor>
    <text evidence="9">Divalent metal cations. Prefers magnesium or manganese.</text>
</comment>
<dbReference type="SMART" id="SM00919">
    <property type="entry name" value="Malic_M"/>
    <property type="match status" value="1"/>
</dbReference>
<dbReference type="SUPFAM" id="SSF51735">
    <property type="entry name" value="NAD(P)-binding Rossmann-fold domains"/>
    <property type="match status" value="1"/>
</dbReference>
<dbReference type="CDD" id="cd05311">
    <property type="entry name" value="NAD_bind_2_malic_enz"/>
    <property type="match status" value="1"/>
</dbReference>
<dbReference type="InterPro" id="IPR045213">
    <property type="entry name" value="Malic_NAD-bd_bact_type"/>
</dbReference>
<feature type="binding site" evidence="8">
    <location>
        <position position="288"/>
    </location>
    <ligand>
        <name>(S)-malate</name>
        <dbReference type="ChEBI" id="CHEBI:15589"/>
    </ligand>
</feature>
<dbReference type="Gene3D" id="3.40.50.10380">
    <property type="entry name" value="Malic enzyme, N-terminal domain"/>
    <property type="match status" value="1"/>
</dbReference>
<keyword evidence="6" id="KW-0560">Oxidoreductase</keyword>
<evidence type="ECO:0000256" key="5">
    <source>
        <dbReference type="ARBA" id="ARBA00022723"/>
    </source>
</evidence>
<dbReference type="Gene3D" id="3.40.50.720">
    <property type="entry name" value="NAD(P)-binding Rossmann-like Domain"/>
    <property type="match status" value="1"/>
</dbReference>
<comment type="cofactor">
    <cofactor evidence="1">
        <name>Mn(2+)</name>
        <dbReference type="ChEBI" id="CHEBI:29035"/>
    </cofactor>
</comment>
<dbReference type="FunFam" id="3.40.50.720:FF:000095">
    <property type="entry name" value="NADP-dependent malic enzyme"/>
    <property type="match status" value="1"/>
</dbReference>
<dbReference type="FunFam" id="3.40.50.10380:FF:000003">
    <property type="entry name" value="NADP-dependent malic enzyme"/>
    <property type="match status" value="1"/>
</dbReference>
<feature type="binding site" evidence="9">
    <location>
        <position position="138"/>
    </location>
    <ligand>
        <name>a divalent metal cation</name>
        <dbReference type="ChEBI" id="CHEBI:60240"/>
    </ligand>
</feature>
<dbReference type="InterPro" id="IPR012302">
    <property type="entry name" value="Malic_NAD-bd"/>
</dbReference>
<accession>A0A5C0UI81</accession>
<dbReference type="InterPro" id="IPR012301">
    <property type="entry name" value="Malic_N_dom"/>
</dbReference>
<feature type="binding site" evidence="9">
    <location>
        <position position="139"/>
    </location>
    <ligand>
        <name>a divalent metal cation</name>
        <dbReference type="ChEBI" id="CHEBI:60240"/>
    </ligand>
</feature>
<dbReference type="GO" id="GO:0016616">
    <property type="term" value="F:oxidoreductase activity, acting on the CH-OH group of donors, NAD or NADP as acceptor"/>
    <property type="evidence" value="ECO:0007669"/>
    <property type="project" value="InterPro"/>
</dbReference>
<dbReference type="Pfam" id="PF00390">
    <property type="entry name" value="malic"/>
    <property type="match status" value="1"/>
</dbReference>
<keyword evidence="13" id="KW-1185">Reference proteome</keyword>
<dbReference type="AlphaFoldDB" id="A0A5C0UI81"/>
<dbReference type="KEGG" id="snay:FZC37_02520"/>
<comment type="similarity">
    <text evidence="4">Belongs to the malic enzymes family.</text>
</comment>
<evidence type="ECO:0000256" key="8">
    <source>
        <dbReference type="PIRSR" id="PIRSR000106-2"/>
    </source>
</evidence>
<evidence type="ECO:0000256" key="4">
    <source>
        <dbReference type="ARBA" id="ARBA00008785"/>
    </source>
</evidence>
<name>A0A5C0UI81_9RICK</name>
<dbReference type="InterPro" id="IPR051674">
    <property type="entry name" value="Malate_Decarboxylase"/>
</dbReference>
<evidence type="ECO:0000256" key="7">
    <source>
        <dbReference type="PIRSR" id="PIRSR000106-1"/>
    </source>
</evidence>
<dbReference type="PANTHER" id="PTHR43237:SF4">
    <property type="entry name" value="NADP-DEPENDENT MALIC ENZYME"/>
    <property type="match status" value="1"/>
</dbReference>
<dbReference type="GO" id="GO:0004470">
    <property type="term" value="F:malic enzyme activity"/>
    <property type="evidence" value="ECO:0007669"/>
    <property type="project" value="InterPro"/>
</dbReference>
<dbReference type="InterPro" id="IPR015884">
    <property type="entry name" value="Malic_enzyme_CS"/>
</dbReference>